<keyword evidence="3" id="KW-1185">Reference proteome</keyword>
<dbReference type="Pfam" id="PF00111">
    <property type="entry name" value="Fer2"/>
    <property type="match status" value="1"/>
</dbReference>
<evidence type="ECO:0000259" key="1">
    <source>
        <dbReference type="PROSITE" id="PS51085"/>
    </source>
</evidence>
<dbReference type="Gene3D" id="3.10.20.880">
    <property type="match status" value="1"/>
</dbReference>
<evidence type="ECO:0000313" key="2">
    <source>
        <dbReference type="EMBL" id="GAW91837.1"/>
    </source>
</evidence>
<reference evidence="3" key="1">
    <citation type="journal article" date="2017" name="Appl. Environ. Microbiol.">
        <title>Genomic analysis of Calderihabitans maritimus KKC1, a thermophilic hydrogenogenic carboxydotrophic bacterium isolated from marine sediment.</title>
        <authorList>
            <person name="Omae K."/>
            <person name="Yoneda Y."/>
            <person name="Fukuyama Y."/>
            <person name="Yoshida T."/>
            <person name="Sako Y."/>
        </authorList>
    </citation>
    <scope>NUCLEOTIDE SEQUENCE [LARGE SCALE GENOMIC DNA]</scope>
    <source>
        <strain evidence="3">KKC1</strain>
    </source>
</reference>
<dbReference type="EMBL" id="BDGJ01000035">
    <property type="protein sequence ID" value="GAW91837.1"/>
    <property type="molecule type" value="Genomic_DNA"/>
</dbReference>
<protein>
    <submittedName>
        <fullName evidence="2">Ferredoxin</fullName>
    </submittedName>
</protein>
<dbReference type="Pfam" id="PF17651">
    <property type="entry name" value="Raco_middle"/>
    <property type="match status" value="1"/>
</dbReference>
<dbReference type="Pfam" id="PF14574">
    <property type="entry name" value="RACo_C_ter"/>
    <property type="match status" value="1"/>
</dbReference>
<dbReference type="PROSITE" id="PS51085">
    <property type="entry name" value="2FE2S_FER_2"/>
    <property type="match status" value="1"/>
</dbReference>
<dbReference type="InterPro" id="IPR042259">
    <property type="entry name" value="Raco-like_middle_sf"/>
</dbReference>
<dbReference type="SUPFAM" id="SSF54292">
    <property type="entry name" value="2Fe-2S ferredoxin-like"/>
    <property type="match status" value="1"/>
</dbReference>
<dbReference type="GO" id="GO:0051536">
    <property type="term" value="F:iron-sulfur cluster binding"/>
    <property type="evidence" value="ECO:0007669"/>
    <property type="project" value="InterPro"/>
</dbReference>
<dbReference type="Pfam" id="PF17650">
    <property type="entry name" value="RACo_linker"/>
    <property type="match status" value="1"/>
</dbReference>
<gene>
    <name evidence="2" type="ORF">KKC1_09970</name>
</gene>
<dbReference type="InterPro" id="IPR027980">
    <property type="entry name" value="RACo_C"/>
</dbReference>
<dbReference type="InterPro" id="IPR052911">
    <property type="entry name" value="Corrinoid_activation_enz"/>
</dbReference>
<sequence>MSKHSVLFFPDNVAVQVETGTSLLRAASLAGIELKSTCGGKGTCGRCVLKVKEGKVSVGGGNISAKLKTAGYVLACQTRVEGHAVVEVPRDSRLDEHQVLLDNKPVGLLAEKQVEELAGYEFQPLCRKIYLELDKPTLTENASDLSRLQAELRKYTDCRDLEISLDNLRKLPDILREGDWKVTVTLTSLNGCAEVLHLEPGRSTKKSYGLAVDIGTTTVVVNLVDLETGQIVDKRGTYNRQSRYGDDVISRIIYAGEENGLEELQQAVIGTINHLVDKLLAKNEIKAEDVHVAVTAGNTTMAHLFLGIPPKYIRLEPYIPVTSSFPPVKAKELGIAINPEAWILSFPAVASYVGGDIVSGVLVNGMAESDELTLFIDIGTNGEMVLGNRDWLISCACSAGPAFEGGGITYGMRAMTGAIERVEIDPRSYEVQVATIGNVKPMGICGSGLIDCLAKLLRVGIIDRTGQFQKDINTPRLRETEDGKEFVLVWGKDTECGKDIVLTEGDIKNLIRSKGAVFAGIQSLLKTVQMDVAQIDKIIIAGGFGNYLNIEDAIQIGLLPDVDRSKYEFMGNTSIKGAKLALISQPAYRQAEELGRKMTYLELSVGTMFMDEFVSACFLPHTDLSLFPSATKQS</sequence>
<dbReference type="Gene3D" id="3.30.420.480">
    <property type="entry name" value="Domain of unknown function (DUF4445)"/>
    <property type="match status" value="1"/>
</dbReference>
<dbReference type="InterPro" id="IPR041414">
    <property type="entry name" value="Raco-like_middle"/>
</dbReference>
<dbReference type="InterPro" id="IPR001041">
    <property type="entry name" value="2Fe-2S_ferredoxin-type"/>
</dbReference>
<dbReference type="InterPro" id="IPR012675">
    <property type="entry name" value="Beta-grasp_dom_sf"/>
</dbReference>
<dbReference type="RefSeq" id="WP_088553307.1">
    <property type="nucleotide sequence ID" value="NZ_BDGJ01000035.1"/>
</dbReference>
<dbReference type="Gene3D" id="3.10.20.30">
    <property type="match status" value="1"/>
</dbReference>
<dbReference type="Proteomes" id="UP000197032">
    <property type="component" value="Unassembled WGS sequence"/>
</dbReference>
<dbReference type="AlphaFoldDB" id="A0A1Z5HR39"/>
<dbReference type="PANTHER" id="PTHR42895">
    <property type="entry name" value="IRON-SULFUR CLUSTER-BINDING PROTEIN-RELATED"/>
    <property type="match status" value="1"/>
</dbReference>
<organism evidence="2 3">
    <name type="scientific">Calderihabitans maritimus</name>
    <dbReference type="NCBI Taxonomy" id="1246530"/>
    <lineage>
        <taxon>Bacteria</taxon>
        <taxon>Bacillati</taxon>
        <taxon>Bacillota</taxon>
        <taxon>Clostridia</taxon>
        <taxon>Neomoorellales</taxon>
        <taxon>Calderihabitantaceae</taxon>
        <taxon>Calderihabitans</taxon>
    </lineage>
</organism>
<dbReference type="CDD" id="cd00207">
    <property type="entry name" value="fer2"/>
    <property type="match status" value="1"/>
</dbReference>
<dbReference type="InterPro" id="IPR036010">
    <property type="entry name" value="2Fe-2S_ferredoxin-like_sf"/>
</dbReference>
<dbReference type="PANTHER" id="PTHR42895:SF2">
    <property type="entry name" value="IRON-SULFUR CLUSTER PROTEIN"/>
    <property type="match status" value="1"/>
</dbReference>
<proteinExistence type="predicted"/>
<comment type="caution">
    <text evidence="2">The sequence shown here is derived from an EMBL/GenBank/DDBJ whole genome shotgun (WGS) entry which is preliminary data.</text>
</comment>
<accession>A0A1Z5HR39</accession>
<evidence type="ECO:0000313" key="3">
    <source>
        <dbReference type="Proteomes" id="UP000197032"/>
    </source>
</evidence>
<dbReference type="OrthoDB" id="9810588at2"/>
<dbReference type="InterPro" id="IPR043129">
    <property type="entry name" value="ATPase_NBD"/>
</dbReference>
<dbReference type="InterPro" id="IPR040506">
    <property type="entry name" value="RACo_linker"/>
</dbReference>
<name>A0A1Z5HR39_9FIRM</name>
<dbReference type="SUPFAM" id="SSF53067">
    <property type="entry name" value="Actin-like ATPase domain"/>
    <property type="match status" value="1"/>
</dbReference>
<feature type="domain" description="2Fe-2S ferredoxin-type" evidence="1">
    <location>
        <begin position="4"/>
        <end position="92"/>
    </location>
</feature>